<reference evidence="4" key="1">
    <citation type="submission" date="2020-02" db="EMBL/GenBank/DDBJ databases">
        <authorList>
            <person name="Meier V. D."/>
        </authorList>
    </citation>
    <scope>NUCLEOTIDE SEQUENCE</scope>
    <source>
        <strain evidence="4">AVDCRST_MAG25</strain>
    </source>
</reference>
<dbReference type="NCBIfam" id="TIGR00369">
    <property type="entry name" value="unchar_dom_1"/>
    <property type="match status" value="1"/>
</dbReference>
<comment type="similarity">
    <text evidence="1">Belongs to the thioesterase PaaI family.</text>
</comment>
<feature type="domain" description="Thioesterase" evidence="3">
    <location>
        <begin position="43"/>
        <end position="119"/>
    </location>
</feature>
<dbReference type="InterPro" id="IPR029069">
    <property type="entry name" value="HotDog_dom_sf"/>
</dbReference>
<dbReference type="EMBL" id="CADCVI010000125">
    <property type="protein sequence ID" value="CAA9470638.1"/>
    <property type="molecule type" value="Genomic_DNA"/>
</dbReference>
<dbReference type="GO" id="GO:0005829">
    <property type="term" value="C:cytosol"/>
    <property type="evidence" value="ECO:0007669"/>
    <property type="project" value="TreeGrafter"/>
</dbReference>
<dbReference type="PANTHER" id="PTHR43240:SF5">
    <property type="entry name" value="1,4-DIHYDROXY-2-NAPHTHOYL-COA THIOESTERASE 1"/>
    <property type="match status" value="1"/>
</dbReference>
<evidence type="ECO:0000256" key="2">
    <source>
        <dbReference type="ARBA" id="ARBA00022801"/>
    </source>
</evidence>
<gene>
    <name evidence="4" type="ORF">AVDCRST_MAG25-2008</name>
</gene>
<name>A0A6J4RD43_9ACTN</name>
<dbReference type="InterPro" id="IPR003736">
    <property type="entry name" value="PAAI_dom"/>
</dbReference>
<dbReference type="PANTHER" id="PTHR43240">
    <property type="entry name" value="1,4-DIHYDROXY-2-NAPHTHOYL-COA THIOESTERASE 1"/>
    <property type="match status" value="1"/>
</dbReference>
<sequence length="133" mass="14080">MDVNEVMERGGITKDLGIEFTALGPDEVVATMPVDARHHQPLGFLHGGVSVTLAESVATVGAWLNCAPGKGAFGSEINASHLRPKRSGTLTAVGRPLHRGRSSQVWQVEIRDEDDKPVCVSRCALAVVDAPGE</sequence>
<proteinExistence type="inferred from homology"/>
<dbReference type="Gene3D" id="3.10.129.10">
    <property type="entry name" value="Hotdog Thioesterase"/>
    <property type="match status" value="1"/>
</dbReference>
<dbReference type="SUPFAM" id="SSF54637">
    <property type="entry name" value="Thioesterase/thiol ester dehydrase-isomerase"/>
    <property type="match status" value="1"/>
</dbReference>
<organism evidence="4">
    <name type="scientific">uncultured Rubrobacteraceae bacterium</name>
    <dbReference type="NCBI Taxonomy" id="349277"/>
    <lineage>
        <taxon>Bacteria</taxon>
        <taxon>Bacillati</taxon>
        <taxon>Actinomycetota</taxon>
        <taxon>Rubrobacteria</taxon>
        <taxon>Rubrobacterales</taxon>
        <taxon>Rubrobacteraceae</taxon>
        <taxon>environmental samples</taxon>
    </lineage>
</organism>
<dbReference type="EC" id="3.1.2.28" evidence="4"/>
<evidence type="ECO:0000259" key="3">
    <source>
        <dbReference type="Pfam" id="PF03061"/>
    </source>
</evidence>
<protein>
    <submittedName>
        <fullName evidence="4">1,4-dihydroxy-2-naphthoyl-CoA hydrolase in menaquinone biosynthesis</fullName>
        <ecNumber evidence="4">3.1.2.28</ecNumber>
    </submittedName>
</protein>
<dbReference type="GO" id="GO:0061522">
    <property type="term" value="F:1,4-dihydroxy-2-naphthoyl-CoA thioesterase activity"/>
    <property type="evidence" value="ECO:0007669"/>
    <property type="project" value="UniProtKB-EC"/>
</dbReference>
<keyword evidence="2 4" id="KW-0378">Hydrolase</keyword>
<evidence type="ECO:0000313" key="4">
    <source>
        <dbReference type="EMBL" id="CAA9470638.1"/>
    </source>
</evidence>
<evidence type="ECO:0000256" key="1">
    <source>
        <dbReference type="ARBA" id="ARBA00008324"/>
    </source>
</evidence>
<dbReference type="Pfam" id="PF03061">
    <property type="entry name" value="4HBT"/>
    <property type="match status" value="1"/>
</dbReference>
<dbReference type="AlphaFoldDB" id="A0A6J4RD43"/>
<dbReference type="CDD" id="cd03443">
    <property type="entry name" value="PaaI_thioesterase"/>
    <property type="match status" value="1"/>
</dbReference>
<accession>A0A6J4RD43</accession>
<dbReference type="InterPro" id="IPR006683">
    <property type="entry name" value="Thioestr_dom"/>
</dbReference>